<dbReference type="EMBL" id="LZPO01010359">
    <property type="protein sequence ID" value="OBS81645.1"/>
    <property type="molecule type" value="Genomic_DNA"/>
</dbReference>
<dbReference type="GO" id="GO:0005524">
    <property type="term" value="F:ATP binding"/>
    <property type="evidence" value="ECO:0007669"/>
    <property type="project" value="UniProtKB-KW"/>
</dbReference>
<evidence type="ECO:0000256" key="1">
    <source>
        <dbReference type="ARBA" id="ARBA00022741"/>
    </source>
</evidence>
<feature type="non-terminal residue" evidence="4">
    <location>
        <position position="1"/>
    </location>
</feature>
<dbReference type="SUPFAM" id="SSF56112">
    <property type="entry name" value="Protein kinase-like (PK-like)"/>
    <property type="match status" value="1"/>
</dbReference>
<keyword evidence="2" id="KW-0067">ATP-binding</keyword>
<dbReference type="PANTHER" id="PTHR24363:SF5">
    <property type="entry name" value="SERINE_THREONINE KINASE-LIKE DOMAIN-CONTAINING PROTEIN STKLD1"/>
    <property type="match status" value="1"/>
</dbReference>
<dbReference type="AlphaFoldDB" id="A0A1A6HUF6"/>
<dbReference type="Gene3D" id="1.25.10.10">
    <property type="entry name" value="Leucine-rich Repeat Variant"/>
    <property type="match status" value="1"/>
</dbReference>
<dbReference type="GO" id="GO:0004674">
    <property type="term" value="F:protein serine/threonine kinase activity"/>
    <property type="evidence" value="ECO:0007669"/>
    <property type="project" value="TreeGrafter"/>
</dbReference>
<dbReference type="InterPro" id="IPR011009">
    <property type="entry name" value="Kinase-like_dom_sf"/>
</dbReference>
<dbReference type="FunFam" id="1.10.510.10:FF:001115">
    <property type="entry name" value="Serine/threonine kinase like domain containing 1"/>
    <property type="match status" value="1"/>
</dbReference>
<name>A0A1A6HUF6_NEOLE</name>
<accession>A0A1A6HUF6</accession>
<gene>
    <name evidence="4" type="ORF">A6R68_20192</name>
</gene>
<dbReference type="SUPFAM" id="SSF48371">
    <property type="entry name" value="ARM repeat"/>
    <property type="match status" value="1"/>
</dbReference>
<dbReference type="InterPro" id="IPR011989">
    <property type="entry name" value="ARM-like"/>
</dbReference>
<organism evidence="4 5">
    <name type="scientific">Neotoma lepida</name>
    <name type="common">Desert woodrat</name>
    <dbReference type="NCBI Taxonomy" id="56216"/>
    <lineage>
        <taxon>Eukaryota</taxon>
        <taxon>Metazoa</taxon>
        <taxon>Chordata</taxon>
        <taxon>Craniata</taxon>
        <taxon>Vertebrata</taxon>
        <taxon>Euteleostomi</taxon>
        <taxon>Mammalia</taxon>
        <taxon>Eutheria</taxon>
        <taxon>Euarchontoglires</taxon>
        <taxon>Glires</taxon>
        <taxon>Rodentia</taxon>
        <taxon>Myomorpha</taxon>
        <taxon>Muroidea</taxon>
        <taxon>Cricetidae</taxon>
        <taxon>Neotominae</taxon>
        <taxon>Neotoma</taxon>
    </lineage>
</organism>
<proteinExistence type="predicted"/>
<evidence type="ECO:0000313" key="5">
    <source>
        <dbReference type="Proteomes" id="UP000092124"/>
    </source>
</evidence>
<evidence type="ECO:0000313" key="4">
    <source>
        <dbReference type="EMBL" id="OBS81645.1"/>
    </source>
</evidence>
<dbReference type="PANTHER" id="PTHR24363">
    <property type="entry name" value="SERINE/THREONINE PROTEIN KINASE"/>
    <property type="match status" value="1"/>
</dbReference>
<dbReference type="CDD" id="cd00180">
    <property type="entry name" value="PKc"/>
    <property type="match status" value="1"/>
</dbReference>
<dbReference type="STRING" id="56216.A0A1A6HUF6"/>
<dbReference type="PROSITE" id="PS50011">
    <property type="entry name" value="PROTEIN_KINASE_DOM"/>
    <property type="match status" value="1"/>
</dbReference>
<keyword evidence="1" id="KW-0547">Nucleotide-binding</keyword>
<evidence type="ECO:0000256" key="2">
    <source>
        <dbReference type="ARBA" id="ARBA00022840"/>
    </source>
</evidence>
<dbReference type="InterPro" id="IPR000719">
    <property type="entry name" value="Prot_kinase_dom"/>
</dbReference>
<feature type="domain" description="Protein kinase" evidence="3">
    <location>
        <begin position="1"/>
        <end position="319"/>
    </location>
</feature>
<keyword evidence="5" id="KW-1185">Reference proteome</keyword>
<dbReference type="OrthoDB" id="248923at2759"/>
<dbReference type="Gene3D" id="1.10.510.10">
    <property type="entry name" value="Transferase(Phosphotransferase) domain 1"/>
    <property type="match status" value="1"/>
</dbReference>
<reference evidence="4 5" key="1">
    <citation type="submission" date="2016-06" db="EMBL/GenBank/DDBJ databases">
        <title>The Draft Genome Sequence and Annotation of the Desert Woodrat Neotoma lepida.</title>
        <authorList>
            <person name="Campbell M."/>
            <person name="Oakeson K.F."/>
            <person name="Yandell M."/>
            <person name="Halpert J.R."/>
            <person name="Dearing D."/>
        </authorList>
    </citation>
    <scope>NUCLEOTIDE SEQUENCE [LARGE SCALE GENOMIC DNA]</scope>
    <source>
        <strain evidence="4">417</strain>
        <tissue evidence="4">Liver</tissue>
    </source>
</reference>
<dbReference type="Gene3D" id="3.30.200.20">
    <property type="entry name" value="Phosphorylase Kinase, domain 1"/>
    <property type="match status" value="1"/>
</dbReference>
<comment type="caution">
    <text evidence="4">The sequence shown here is derived from an EMBL/GenBank/DDBJ whole genome shotgun (WGS) entry which is preliminary data.</text>
</comment>
<dbReference type="Proteomes" id="UP000092124">
    <property type="component" value="Unassembled WGS sequence"/>
</dbReference>
<dbReference type="InterPro" id="IPR016024">
    <property type="entry name" value="ARM-type_fold"/>
</dbReference>
<protein>
    <recommendedName>
        <fullName evidence="3">Protein kinase domain-containing protein</fullName>
    </recommendedName>
</protein>
<dbReference type="Pfam" id="PF00069">
    <property type="entry name" value="Pkinase"/>
    <property type="match status" value="1"/>
</dbReference>
<evidence type="ECO:0000259" key="3">
    <source>
        <dbReference type="PROSITE" id="PS50011"/>
    </source>
</evidence>
<sequence length="676" mass="75573">ILQEFSPGALGVNLLVEEIETDTKYVIKQVECIDEHHANEALEELMPLLKLQHPNISLYHEMFIMWNSEISSLFLCLVMDYTPQGTFQTFLESKRKLKESIDSEGVPRPLPMPLHQLLPQWMHTMLSQMLDAMEFLHQLNIIHRNLKPSNIALINDSYCKLQDLSSQALMTHEAKWNVRAEEGGCGQRGLGMSGKGGSIGLSGSPTLVLPTDPCQKSWMAPEALKFTFTCKSDIWSLGCIILDMATCSFLNDTEAMHLRKAIRHHPGSLKPILRTLEEKQIPGTEIFCLLLPFMLHIKPTDRLVIKDVIRITVMSNSFRNSCVALNMHRQAVPIFITDVLLDGNMANVLDVMQNFSTRPEVQLRALNKLLTMPEEDLDLPWPTELVEEVISIMKQHARILDILVSTCSLLLRVLGQALAQDSEAEIPRGSSIISFLINALRSHPNSERLITLVYNLLTIISSEAATVDKEPLQKLSVVVTQVLARHPEDVEIAEAGCAVLWLLSLLGCIKESQFEKVVELFLRSIQLCPDRVLLVNNVFRGLASLAKVSELVAFKVAILEEDSSGLYLLQDIYELYKDDPEVVENLCMLLAHLASYRILNLITYSAPAGDILPELESAGIKDLVRVIRGRFTSSLELISYADIVLQALEAAACLNPQEQQLEPASEPEAPKVSSPP</sequence>